<feature type="transmembrane region" description="Helical" evidence="2">
    <location>
        <begin position="6"/>
        <end position="25"/>
    </location>
</feature>
<dbReference type="RefSeq" id="WP_139798987.1">
    <property type="nucleotide sequence ID" value="NZ_FWXD01000034.1"/>
</dbReference>
<evidence type="ECO:0000256" key="2">
    <source>
        <dbReference type="SAM" id="Phobius"/>
    </source>
</evidence>
<proteinExistence type="predicted"/>
<keyword evidence="2" id="KW-0812">Transmembrane</keyword>
<feature type="compositionally biased region" description="Polar residues" evidence="1">
    <location>
        <begin position="62"/>
        <end position="74"/>
    </location>
</feature>
<accession>A0A1W1XZH5</accession>
<evidence type="ECO:0000313" key="3">
    <source>
        <dbReference type="EMBL" id="SMC29370.1"/>
    </source>
</evidence>
<evidence type="ECO:0000256" key="1">
    <source>
        <dbReference type="SAM" id="MobiDB-lite"/>
    </source>
</evidence>
<keyword evidence="2" id="KW-1133">Transmembrane helix</keyword>
<sequence length="74" mass="7713">MARSGGVLTALVVTVAGGVAAMLVYDWVKKRQATSSGPARPPDATIQPVRPGANQWPKLDSMSFSGSTSSPVWI</sequence>
<organism evidence="3 4">
    <name type="scientific">Andreprevotia lacus DSM 23236</name>
    <dbReference type="NCBI Taxonomy" id="1121001"/>
    <lineage>
        <taxon>Bacteria</taxon>
        <taxon>Pseudomonadati</taxon>
        <taxon>Pseudomonadota</taxon>
        <taxon>Betaproteobacteria</taxon>
        <taxon>Neisseriales</taxon>
        <taxon>Chitinibacteraceae</taxon>
        <taxon>Andreprevotia</taxon>
    </lineage>
</organism>
<name>A0A1W1XZH5_9NEIS</name>
<dbReference type="AlphaFoldDB" id="A0A1W1XZH5"/>
<dbReference type="Proteomes" id="UP000192761">
    <property type="component" value="Unassembled WGS sequence"/>
</dbReference>
<evidence type="ECO:0000313" key="4">
    <source>
        <dbReference type="Proteomes" id="UP000192761"/>
    </source>
</evidence>
<reference evidence="3 4" key="1">
    <citation type="submission" date="2017-04" db="EMBL/GenBank/DDBJ databases">
        <authorList>
            <person name="Afonso C.L."/>
            <person name="Miller P.J."/>
            <person name="Scott M.A."/>
            <person name="Spackman E."/>
            <person name="Goraichik I."/>
            <person name="Dimitrov K.M."/>
            <person name="Suarez D.L."/>
            <person name="Swayne D.E."/>
        </authorList>
    </citation>
    <scope>NUCLEOTIDE SEQUENCE [LARGE SCALE GENOMIC DNA]</scope>
    <source>
        <strain evidence="3 4">DSM 23236</strain>
    </source>
</reference>
<gene>
    <name evidence="3" type="ORF">SAMN02745857_03790</name>
</gene>
<keyword evidence="4" id="KW-1185">Reference proteome</keyword>
<dbReference type="EMBL" id="FWXD01000034">
    <property type="protein sequence ID" value="SMC29370.1"/>
    <property type="molecule type" value="Genomic_DNA"/>
</dbReference>
<protein>
    <submittedName>
        <fullName evidence="3">Uncharacterized protein</fullName>
    </submittedName>
</protein>
<feature type="region of interest" description="Disordered" evidence="1">
    <location>
        <begin position="32"/>
        <end position="74"/>
    </location>
</feature>
<dbReference type="STRING" id="1121001.SAMN02745857_03790"/>
<keyword evidence="2" id="KW-0472">Membrane</keyword>